<dbReference type="Proteomes" id="UP000283530">
    <property type="component" value="Unassembled WGS sequence"/>
</dbReference>
<dbReference type="OrthoDB" id="1934430at2759"/>
<dbReference type="PANTHER" id="PTHR36051">
    <property type="entry name" value="DYNAMIN"/>
    <property type="match status" value="1"/>
</dbReference>
<evidence type="ECO:0000313" key="2">
    <source>
        <dbReference type="EMBL" id="RWR81013.1"/>
    </source>
</evidence>
<sequence>MVQNATKGATDAFSNVGRQVHTTIRRLSVKSTEPSGGHGIGFSYGSRVGSTAKPGVAHKFQSCFRQAIIKMMVKLGILPSFPFDQSNISGSLQSGIRLMSGTSDSNVQSSVANIMQLVTKTTESMPHGPSKDGSSNVVPKQESFSLKGTPSEASVGSRSEMVIRSFLQSPILKTDETGHNDMAAHQGTENNMLQMLLKHQKIIEELMEENKKLRRILVEDLKVPSDKLQTSNEDKTKHNDPCSDCIECQRQGKK</sequence>
<reference evidence="2 3" key="1">
    <citation type="journal article" date="2019" name="Nat. Plants">
        <title>Stout camphor tree genome fills gaps in understanding of flowering plant genome evolution.</title>
        <authorList>
            <person name="Chaw S.M."/>
            <person name="Liu Y.C."/>
            <person name="Wu Y.W."/>
            <person name="Wang H.Y."/>
            <person name="Lin C.I."/>
            <person name="Wu C.S."/>
            <person name="Ke H.M."/>
            <person name="Chang L.Y."/>
            <person name="Hsu C.Y."/>
            <person name="Yang H.T."/>
            <person name="Sudianto E."/>
            <person name="Hsu M.H."/>
            <person name="Wu K.P."/>
            <person name="Wang L.N."/>
            <person name="Leebens-Mack J.H."/>
            <person name="Tsai I.J."/>
        </authorList>
    </citation>
    <scope>NUCLEOTIDE SEQUENCE [LARGE SCALE GENOMIC DNA]</scope>
    <source>
        <strain evidence="3">cv. Chaw 1501</strain>
        <tissue evidence="2">Young leaves</tissue>
    </source>
</reference>
<comment type="caution">
    <text evidence="2">The sequence shown here is derived from an EMBL/GenBank/DDBJ whole genome shotgun (WGS) entry which is preliminary data.</text>
</comment>
<feature type="compositionally biased region" description="Basic and acidic residues" evidence="1">
    <location>
        <begin position="232"/>
        <end position="241"/>
    </location>
</feature>
<proteinExistence type="predicted"/>
<feature type="region of interest" description="Disordered" evidence="1">
    <location>
        <begin position="122"/>
        <end position="157"/>
    </location>
</feature>
<feature type="region of interest" description="Disordered" evidence="1">
    <location>
        <begin position="226"/>
        <end position="254"/>
    </location>
</feature>
<accession>A0A443NR71</accession>
<evidence type="ECO:0000256" key="1">
    <source>
        <dbReference type="SAM" id="MobiDB-lite"/>
    </source>
</evidence>
<name>A0A443NR71_9MAGN</name>
<dbReference type="STRING" id="337451.A0A443NR71"/>
<dbReference type="AlphaFoldDB" id="A0A443NR71"/>
<dbReference type="EMBL" id="QPKB01000003">
    <property type="protein sequence ID" value="RWR81013.1"/>
    <property type="molecule type" value="Genomic_DNA"/>
</dbReference>
<dbReference type="PANTHER" id="PTHR36051:SF2">
    <property type="entry name" value="DYNAMIN"/>
    <property type="match status" value="1"/>
</dbReference>
<evidence type="ECO:0000313" key="3">
    <source>
        <dbReference type="Proteomes" id="UP000283530"/>
    </source>
</evidence>
<protein>
    <submittedName>
        <fullName evidence="2">Uncharacterized protein</fullName>
    </submittedName>
</protein>
<keyword evidence="3" id="KW-1185">Reference proteome</keyword>
<feature type="compositionally biased region" description="Polar residues" evidence="1">
    <location>
        <begin position="132"/>
        <end position="157"/>
    </location>
</feature>
<gene>
    <name evidence="2" type="ORF">CKAN_00967700</name>
</gene>
<organism evidence="2 3">
    <name type="scientific">Cinnamomum micranthum f. kanehirae</name>
    <dbReference type="NCBI Taxonomy" id="337451"/>
    <lineage>
        <taxon>Eukaryota</taxon>
        <taxon>Viridiplantae</taxon>
        <taxon>Streptophyta</taxon>
        <taxon>Embryophyta</taxon>
        <taxon>Tracheophyta</taxon>
        <taxon>Spermatophyta</taxon>
        <taxon>Magnoliopsida</taxon>
        <taxon>Magnoliidae</taxon>
        <taxon>Laurales</taxon>
        <taxon>Lauraceae</taxon>
        <taxon>Cinnamomum</taxon>
    </lineage>
</organism>